<dbReference type="OrthoDB" id="546701at2759"/>
<sequence length="873" mass="92743">MPGPAVSPGAADLVTGVSRTPSASVNALTSPVDASPEAAVAPLPPGPVASLAPSASVKAPTSPAETSTGAAVPEPPEPPPPAQVATSTLEPAAEPEPVAAAQAVAITAQILPSTLKAAAMLGARAAREFLEEIGPGLPCGGAAAAALVAQLIGMVEGSIVNRDNLDRLRDRTVDLFDLIQDKKEDLLSKKMLRGIIARFSDLLLEIVSYTKQYATRSWFGRMLFAKGDAAHYNALHRQLGDLTADCTVAIVLDVHTGVIDVHTGVNKIQETQQAYVDHKATLNRMIADAGGVKALMANEQEFHRILQMKQTCSTFQADQDLEGAHQLIEQPALRVFWRKLFRHEYSIRWEAFWEVFPAQLHKIADVPRHEVQEILDILGNDEARREVFKANVEKSDPGSVSATELQRSFPSEVPLVDRVKELAAVAGGAQAAAPRRCDIPPLDPVYCGRAGVAAELASSLASGLCGQQPATALCIVASAGYGKSSIAHDIAWRLWESQAAAGVVLVDTRKVYTKREVDSAFCTALQLDQDASDSRPKILARLRAMVSDAANGGPHGPAAGAVLLVVVDNAEDPIAGPGCAHLMGLLDQVQAGVPGARLLITSREAVPGGDTGSLTIHHHTLPELQQEDAAQVVRRYVDDELVSADEVAEVARICGGIPLVLRLVADALKSGRVVMEGLRNAMAAHEDDMDLKVLNVLLTALPKGQQMALAQLSVFPTIFSEKGAAAAMLCDAPKAKALLAVLLKHGLVRYSSSEGVYSLHPRVQQAASASAENLQATREECALHCIENLSFWTLLYSSGGKSSAYALQQGWQHQADIAMLLSLLGQAEVPVRVAEKLTIAATPAAFGRFLYPLGMMGSPEMVAAWRNISKFYE</sequence>
<organism evidence="2 3">
    <name type="scientific">Tetrabaena socialis</name>
    <dbReference type="NCBI Taxonomy" id="47790"/>
    <lineage>
        <taxon>Eukaryota</taxon>
        <taxon>Viridiplantae</taxon>
        <taxon>Chlorophyta</taxon>
        <taxon>core chlorophytes</taxon>
        <taxon>Chlorophyceae</taxon>
        <taxon>CS clade</taxon>
        <taxon>Chlamydomonadales</taxon>
        <taxon>Tetrabaenaceae</taxon>
        <taxon>Tetrabaena</taxon>
    </lineage>
</organism>
<reference evidence="2 3" key="1">
    <citation type="journal article" date="2017" name="Mol. Biol. Evol.">
        <title>The 4-celled Tetrabaena socialis nuclear genome reveals the essential components for genetic control of cell number at the origin of multicellularity in the volvocine lineage.</title>
        <authorList>
            <person name="Featherston J."/>
            <person name="Arakaki Y."/>
            <person name="Hanschen E.R."/>
            <person name="Ferris P.J."/>
            <person name="Michod R.E."/>
            <person name="Olson B.J.S.C."/>
            <person name="Nozaki H."/>
            <person name="Durand P.M."/>
        </authorList>
    </citation>
    <scope>NUCLEOTIDE SEQUENCE [LARGE SCALE GENOMIC DNA]</scope>
    <source>
        <strain evidence="2 3">NIES-571</strain>
    </source>
</reference>
<feature type="region of interest" description="Disordered" evidence="1">
    <location>
        <begin position="1"/>
        <end position="93"/>
    </location>
</feature>
<dbReference type="Gene3D" id="3.40.50.300">
    <property type="entry name" value="P-loop containing nucleotide triphosphate hydrolases"/>
    <property type="match status" value="1"/>
</dbReference>
<feature type="compositionally biased region" description="Pro residues" evidence="1">
    <location>
        <begin position="73"/>
        <end position="82"/>
    </location>
</feature>
<evidence type="ECO:0000313" key="2">
    <source>
        <dbReference type="EMBL" id="PNH07438.1"/>
    </source>
</evidence>
<keyword evidence="3" id="KW-1185">Reference proteome</keyword>
<dbReference type="SUPFAM" id="SSF52540">
    <property type="entry name" value="P-loop containing nucleoside triphosphate hydrolases"/>
    <property type="match status" value="1"/>
</dbReference>
<gene>
    <name evidence="2" type="ORF">TSOC_006113</name>
</gene>
<name>A0A2J8A4K1_9CHLO</name>
<accession>A0A2J8A4K1</accession>
<dbReference type="EMBL" id="PGGS01000180">
    <property type="protein sequence ID" value="PNH07438.1"/>
    <property type="molecule type" value="Genomic_DNA"/>
</dbReference>
<protein>
    <recommendedName>
        <fullName evidence="4">NB-ARC domain-containing protein</fullName>
    </recommendedName>
</protein>
<feature type="compositionally biased region" description="Polar residues" evidence="1">
    <location>
        <begin position="17"/>
        <end position="29"/>
    </location>
</feature>
<evidence type="ECO:0000256" key="1">
    <source>
        <dbReference type="SAM" id="MobiDB-lite"/>
    </source>
</evidence>
<dbReference type="Proteomes" id="UP000236333">
    <property type="component" value="Unassembled WGS sequence"/>
</dbReference>
<evidence type="ECO:0000313" key="3">
    <source>
        <dbReference type="Proteomes" id="UP000236333"/>
    </source>
</evidence>
<dbReference type="AlphaFoldDB" id="A0A2J8A4K1"/>
<feature type="compositionally biased region" description="Low complexity" evidence="1">
    <location>
        <begin position="48"/>
        <end position="60"/>
    </location>
</feature>
<dbReference type="InterPro" id="IPR027417">
    <property type="entry name" value="P-loop_NTPase"/>
</dbReference>
<evidence type="ECO:0008006" key="4">
    <source>
        <dbReference type="Google" id="ProtNLM"/>
    </source>
</evidence>
<dbReference type="InterPro" id="IPR059179">
    <property type="entry name" value="MLKL-like_MCAfunc"/>
</dbReference>
<dbReference type="CDD" id="cd21037">
    <property type="entry name" value="MLKL_NTD"/>
    <property type="match status" value="1"/>
</dbReference>
<comment type="caution">
    <text evidence="2">The sequence shown here is derived from an EMBL/GenBank/DDBJ whole genome shotgun (WGS) entry which is preliminary data.</text>
</comment>
<proteinExistence type="predicted"/>